<feature type="compositionally biased region" description="Low complexity" evidence="1">
    <location>
        <begin position="1"/>
        <end position="10"/>
    </location>
</feature>
<feature type="compositionally biased region" description="Pro residues" evidence="1">
    <location>
        <begin position="11"/>
        <end position="20"/>
    </location>
</feature>
<dbReference type="EMBL" id="MGJV01000018">
    <property type="protein sequence ID" value="OGN14941.1"/>
    <property type="molecule type" value="Genomic_DNA"/>
</dbReference>
<evidence type="ECO:0000313" key="4">
    <source>
        <dbReference type="Proteomes" id="UP000176581"/>
    </source>
</evidence>
<evidence type="ECO:0000256" key="2">
    <source>
        <dbReference type="SAM" id="Phobius"/>
    </source>
</evidence>
<keyword evidence="2" id="KW-0472">Membrane</keyword>
<evidence type="ECO:0000313" key="3">
    <source>
        <dbReference type="EMBL" id="OGN14941.1"/>
    </source>
</evidence>
<accession>A0A1F8FPK2</accession>
<feature type="region of interest" description="Disordered" evidence="1">
    <location>
        <begin position="1"/>
        <end position="62"/>
    </location>
</feature>
<comment type="caution">
    <text evidence="3">The sequence shown here is derived from an EMBL/GenBank/DDBJ whole genome shotgun (WGS) entry which is preliminary data.</text>
</comment>
<name>A0A1F8FPK2_9BACT</name>
<gene>
    <name evidence="3" type="ORF">A3J47_00835</name>
</gene>
<dbReference type="AlphaFoldDB" id="A0A1F8FPK2"/>
<keyword evidence="2" id="KW-1133">Transmembrane helix</keyword>
<organism evidence="3 4">
    <name type="scientific">Candidatus Yanofskybacteria bacterium RIFCSPHIGHO2_02_FULL_43_22</name>
    <dbReference type="NCBI Taxonomy" id="1802681"/>
    <lineage>
        <taxon>Bacteria</taxon>
        <taxon>Candidatus Yanofskyibacteriota</taxon>
    </lineage>
</organism>
<proteinExistence type="predicted"/>
<protein>
    <submittedName>
        <fullName evidence="3">Uncharacterized protein</fullName>
    </submittedName>
</protein>
<evidence type="ECO:0000256" key="1">
    <source>
        <dbReference type="SAM" id="MobiDB-lite"/>
    </source>
</evidence>
<reference evidence="3 4" key="1">
    <citation type="journal article" date="2016" name="Nat. Commun.">
        <title>Thousands of microbial genomes shed light on interconnected biogeochemical processes in an aquifer system.</title>
        <authorList>
            <person name="Anantharaman K."/>
            <person name="Brown C.T."/>
            <person name="Hug L.A."/>
            <person name="Sharon I."/>
            <person name="Castelle C.J."/>
            <person name="Probst A.J."/>
            <person name="Thomas B.C."/>
            <person name="Singh A."/>
            <person name="Wilkins M.J."/>
            <person name="Karaoz U."/>
            <person name="Brodie E.L."/>
            <person name="Williams K.H."/>
            <person name="Hubbard S.S."/>
            <person name="Banfield J.F."/>
        </authorList>
    </citation>
    <scope>NUCLEOTIDE SEQUENCE [LARGE SCALE GENOMIC DNA]</scope>
</reference>
<keyword evidence="2" id="KW-0812">Transmembrane</keyword>
<sequence>MEVTMATIPAPAAPATPAPAPTRTTPPLAPVSPTALSPVTRRSRPARTAPPPARLTYTRHATAGDSDDDRIISNSLMTFFKIIAWGGGIAILAWILFGGIQWGRATAPAGPASSSTVIERRVKRIVERSAPAQPPVSGWQSRGFPTRDDCEYHFIVVLHEAPAGRCN</sequence>
<dbReference type="Proteomes" id="UP000176581">
    <property type="component" value="Unassembled WGS sequence"/>
</dbReference>
<feature type="transmembrane region" description="Helical" evidence="2">
    <location>
        <begin position="76"/>
        <end position="97"/>
    </location>
</feature>